<evidence type="ECO:0000313" key="2">
    <source>
        <dbReference type="EMBL" id="GMA36344.1"/>
    </source>
</evidence>
<accession>A0ABQ6II02</accession>
<gene>
    <name evidence="2" type="ORF">GCM10025876_25480</name>
</gene>
<keyword evidence="3" id="KW-1185">Reference proteome</keyword>
<proteinExistence type="predicted"/>
<sequence length="53" mass="5999">MDIKGHTVHRVMIAAGAAIAEEFYFSVLLDRAQRRYLAMCSVEGGMEIEQARR</sequence>
<name>A0ABQ6II02_9MICO</name>
<feature type="domain" description="ATP-grasp fold succinyl-CoA synthetase-type" evidence="1">
    <location>
        <begin position="2"/>
        <end position="50"/>
    </location>
</feature>
<dbReference type="SUPFAM" id="SSF56059">
    <property type="entry name" value="Glutathione synthetase ATP-binding domain-like"/>
    <property type="match status" value="1"/>
</dbReference>
<organism evidence="2 3">
    <name type="scientific">Demequina litorisediminis</name>
    <dbReference type="NCBI Taxonomy" id="1849022"/>
    <lineage>
        <taxon>Bacteria</taxon>
        <taxon>Bacillati</taxon>
        <taxon>Actinomycetota</taxon>
        <taxon>Actinomycetes</taxon>
        <taxon>Micrococcales</taxon>
        <taxon>Demequinaceae</taxon>
        <taxon>Demequina</taxon>
    </lineage>
</organism>
<dbReference type="Gene3D" id="3.30.1490.20">
    <property type="entry name" value="ATP-grasp fold, A domain"/>
    <property type="match status" value="1"/>
</dbReference>
<dbReference type="Pfam" id="PF08442">
    <property type="entry name" value="ATP-grasp_2"/>
    <property type="match status" value="1"/>
</dbReference>
<evidence type="ECO:0000259" key="1">
    <source>
        <dbReference type="Pfam" id="PF08442"/>
    </source>
</evidence>
<reference evidence="3" key="1">
    <citation type="journal article" date="2019" name="Int. J. Syst. Evol. Microbiol.">
        <title>The Global Catalogue of Microorganisms (GCM) 10K type strain sequencing project: providing services to taxonomists for standard genome sequencing and annotation.</title>
        <authorList>
            <consortium name="The Broad Institute Genomics Platform"/>
            <consortium name="The Broad Institute Genome Sequencing Center for Infectious Disease"/>
            <person name="Wu L."/>
            <person name="Ma J."/>
        </authorList>
    </citation>
    <scope>NUCLEOTIDE SEQUENCE [LARGE SCALE GENOMIC DNA]</scope>
    <source>
        <strain evidence="3">NBRC 112299</strain>
    </source>
</reference>
<comment type="caution">
    <text evidence="2">The sequence shown here is derived from an EMBL/GenBank/DDBJ whole genome shotgun (WGS) entry which is preliminary data.</text>
</comment>
<dbReference type="Gene3D" id="3.30.470.20">
    <property type="entry name" value="ATP-grasp fold, B domain"/>
    <property type="match status" value="1"/>
</dbReference>
<protein>
    <recommendedName>
        <fullName evidence="1">ATP-grasp fold succinyl-CoA synthetase-type domain-containing protein</fullName>
    </recommendedName>
</protein>
<dbReference type="InterPro" id="IPR013815">
    <property type="entry name" value="ATP_grasp_subdomain_1"/>
</dbReference>
<dbReference type="Proteomes" id="UP001157125">
    <property type="component" value="Unassembled WGS sequence"/>
</dbReference>
<dbReference type="InterPro" id="IPR013650">
    <property type="entry name" value="ATP-grasp_succ-CoA_synth-type"/>
</dbReference>
<evidence type="ECO:0000313" key="3">
    <source>
        <dbReference type="Proteomes" id="UP001157125"/>
    </source>
</evidence>
<dbReference type="EMBL" id="BSUN01000001">
    <property type="protein sequence ID" value="GMA36344.1"/>
    <property type="molecule type" value="Genomic_DNA"/>
</dbReference>